<keyword evidence="3" id="KW-1185">Reference proteome</keyword>
<proteinExistence type="predicted"/>
<reference evidence="2 3" key="1">
    <citation type="submission" date="2024-09" db="EMBL/GenBank/DDBJ databases">
        <authorList>
            <person name="Sun Q."/>
            <person name="Mori K."/>
        </authorList>
    </citation>
    <scope>NUCLEOTIDE SEQUENCE [LARGE SCALE GENOMIC DNA]</scope>
    <source>
        <strain evidence="2 3">KCTC 23076</strain>
    </source>
</reference>
<sequence>MRRRVPASPRASRGAALIVLVVVVLSIITGLLLSQLLEIDPRVESRNRSSRTLAIARDALLGHAGARYCSTSPPPAQLLPCPAADETGTAQATCTAPASGPLPWLSLGLPPERDHEARVPTYTLSSSTGATVTAGQTEDVQTLALALDLAALAARCPAPAPPPQDPPPPPPQDPPPPPPEDPPPPPPQDPPPPPPENPPPPPPPPPPPRNPACQPPANTLMSYVHPSSKNNGCRLSGGTIRAECQTAYNQIQTWACPAECKTAATTFLNPPCINSLNATECDAAIAALIRCGQ</sequence>
<dbReference type="EMBL" id="JBHLTG010000017">
    <property type="protein sequence ID" value="MFC0682739.1"/>
    <property type="molecule type" value="Genomic_DNA"/>
</dbReference>
<feature type="region of interest" description="Disordered" evidence="1">
    <location>
        <begin position="156"/>
        <end position="218"/>
    </location>
</feature>
<accession>A0ABV6S0G7</accession>
<comment type="caution">
    <text evidence="2">The sequence shown here is derived from an EMBL/GenBank/DDBJ whole genome shotgun (WGS) entry which is preliminary data.</text>
</comment>
<evidence type="ECO:0000313" key="3">
    <source>
        <dbReference type="Proteomes" id="UP001589896"/>
    </source>
</evidence>
<dbReference type="PRINTS" id="PR01217">
    <property type="entry name" value="PRICHEXTENSN"/>
</dbReference>
<gene>
    <name evidence="2" type="ORF">ACFFGH_33325</name>
</gene>
<evidence type="ECO:0000256" key="1">
    <source>
        <dbReference type="SAM" id="MobiDB-lite"/>
    </source>
</evidence>
<feature type="compositionally biased region" description="Pro residues" evidence="1">
    <location>
        <begin position="158"/>
        <end position="214"/>
    </location>
</feature>
<protein>
    <submittedName>
        <fullName evidence="2">Uncharacterized protein</fullName>
    </submittedName>
</protein>
<organism evidence="2 3">
    <name type="scientific">Lysobacter korlensis</name>
    <dbReference type="NCBI Taxonomy" id="553636"/>
    <lineage>
        <taxon>Bacteria</taxon>
        <taxon>Pseudomonadati</taxon>
        <taxon>Pseudomonadota</taxon>
        <taxon>Gammaproteobacteria</taxon>
        <taxon>Lysobacterales</taxon>
        <taxon>Lysobacteraceae</taxon>
        <taxon>Lysobacter</taxon>
    </lineage>
</organism>
<evidence type="ECO:0000313" key="2">
    <source>
        <dbReference type="EMBL" id="MFC0682739.1"/>
    </source>
</evidence>
<dbReference type="Proteomes" id="UP001589896">
    <property type="component" value="Unassembled WGS sequence"/>
</dbReference>
<name>A0ABV6S0G7_9GAMM</name>
<dbReference type="RefSeq" id="WP_386677039.1">
    <property type="nucleotide sequence ID" value="NZ_JBHLTG010000017.1"/>
</dbReference>